<feature type="repeat" description="TPR" evidence="3">
    <location>
        <begin position="214"/>
        <end position="247"/>
    </location>
</feature>
<dbReference type="SUPFAM" id="SSF48452">
    <property type="entry name" value="TPR-like"/>
    <property type="match status" value="1"/>
</dbReference>
<reference evidence="5" key="1">
    <citation type="journal article" date="2020" name="mSystems">
        <title>Genome- and Community-Level Interaction Insights into Carbon Utilization and Element Cycling Functions of Hydrothermarchaeota in Hydrothermal Sediment.</title>
        <authorList>
            <person name="Zhou Z."/>
            <person name="Liu Y."/>
            <person name="Xu W."/>
            <person name="Pan J."/>
            <person name="Luo Z.H."/>
            <person name="Li M."/>
        </authorList>
    </citation>
    <scope>NUCLEOTIDE SEQUENCE [LARGE SCALE GENOMIC DNA]</scope>
    <source>
        <strain evidence="5">SpSt-508</strain>
    </source>
</reference>
<dbReference type="InterPro" id="IPR019734">
    <property type="entry name" value="TPR_rpt"/>
</dbReference>
<dbReference type="InterPro" id="IPR011990">
    <property type="entry name" value="TPR-like_helical_dom_sf"/>
</dbReference>
<feature type="region of interest" description="Disordered" evidence="4">
    <location>
        <begin position="326"/>
        <end position="357"/>
    </location>
</feature>
<keyword evidence="1" id="KW-0677">Repeat</keyword>
<dbReference type="AlphaFoldDB" id="A0A7C4QPL6"/>
<dbReference type="InterPro" id="IPR013105">
    <property type="entry name" value="TPR_2"/>
</dbReference>
<evidence type="ECO:0000256" key="3">
    <source>
        <dbReference type="PROSITE-ProRule" id="PRU00339"/>
    </source>
</evidence>
<sequence>MARTGQERTMKDRCFWMAWLLTGLAMTPWAEGQVRNGRGGGVGGRVYGPVLPRETIVRPAGGLWVGGGAMAVGGMIGNGVFAAPVVVAPPILAPGVPAFSLYDPWGFGGLVWMGAPITYWQNPAVTQPIVVLPPAAAVSQPLADAWRENLERWGPDLPPAKPDPVALPVPPSSPEAKLRSLRAQQQGDEHLRNQEWLAAYLDYKRAVQAAPDNAEAHFRLGLALTTIQHFDNAIRSFKRALALDPMLPQRGPDLETLMGETSEIARTATLQKVVEHAAEDVRDPDRLFLLGLLLHFSRDERAGQVLETGYRLAGGGRHFLAFLQPKAANNPPPAQDPAQPDHKNLPVLPPAPLPSPP</sequence>
<evidence type="ECO:0000256" key="4">
    <source>
        <dbReference type="SAM" id="MobiDB-lite"/>
    </source>
</evidence>
<dbReference type="SMART" id="SM00028">
    <property type="entry name" value="TPR"/>
    <property type="match status" value="2"/>
</dbReference>
<feature type="compositionally biased region" description="Pro residues" evidence="4">
    <location>
        <begin position="347"/>
        <end position="357"/>
    </location>
</feature>
<name>A0A7C4QPL6_9PLAN</name>
<evidence type="ECO:0000256" key="2">
    <source>
        <dbReference type="ARBA" id="ARBA00022803"/>
    </source>
</evidence>
<dbReference type="Gene3D" id="1.25.40.10">
    <property type="entry name" value="Tetratricopeptide repeat domain"/>
    <property type="match status" value="1"/>
</dbReference>
<dbReference type="PROSITE" id="PS50293">
    <property type="entry name" value="TPR_REGION"/>
    <property type="match status" value="1"/>
</dbReference>
<dbReference type="PROSITE" id="PS50005">
    <property type="entry name" value="TPR"/>
    <property type="match status" value="1"/>
</dbReference>
<gene>
    <name evidence="5" type="ORF">ENS64_03235</name>
</gene>
<proteinExistence type="predicted"/>
<organism evidence="5">
    <name type="scientific">Schlesneria paludicola</name>
    <dbReference type="NCBI Taxonomy" id="360056"/>
    <lineage>
        <taxon>Bacteria</taxon>
        <taxon>Pseudomonadati</taxon>
        <taxon>Planctomycetota</taxon>
        <taxon>Planctomycetia</taxon>
        <taxon>Planctomycetales</taxon>
        <taxon>Planctomycetaceae</taxon>
        <taxon>Schlesneria</taxon>
    </lineage>
</organism>
<dbReference type="Pfam" id="PF07719">
    <property type="entry name" value="TPR_2"/>
    <property type="match status" value="1"/>
</dbReference>
<protein>
    <submittedName>
        <fullName evidence="5">Tetratricopeptide repeat protein</fullName>
    </submittedName>
</protein>
<dbReference type="EMBL" id="DSVQ01000006">
    <property type="protein sequence ID" value="HGT38266.1"/>
    <property type="molecule type" value="Genomic_DNA"/>
</dbReference>
<accession>A0A7C4QPL6</accession>
<evidence type="ECO:0000256" key="1">
    <source>
        <dbReference type="ARBA" id="ARBA00022737"/>
    </source>
</evidence>
<keyword evidence="2 3" id="KW-0802">TPR repeat</keyword>
<comment type="caution">
    <text evidence="5">The sequence shown here is derived from an EMBL/GenBank/DDBJ whole genome shotgun (WGS) entry which is preliminary data.</text>
</comment>
<evidence type="ECO:0000313" key="5">
    <source>
        <dbReference type="EMBL" id="HGT38266.1"/>
    </source>
</evidence>